<proteinExistence type="predicted"/>
<dbReference type="InterPro" id="IPR029044">
    <property type="entry name" value="Nucleotide-diphossugar_trans"/>
</dbReference>
<dbReference type="SUPFAM" id="SSF53448">
    <property type="entry name" value="Nucleotide-diphospho-sugar transferases"/>
    <property type="match status" value="1"/>
</dbReference>
<name>A0A518ITV9_9BACT</name>
<dbReference type="EMBL" id="CP036318">
    <property type="protein sequence ID" value="QDV56523.1"/>
    <property type="molecule type" value="Genomic_DNA"/>
</dbReference>
<gene>
    <name evidence="1" type="ORF">Mal33_25140</name>
</gene>
<dbReference type="Proteomes" id="UP000316770">
    <property type="component" value="Chromosome"/>
</dbReference>
<evidence type="ECO:0000313" key="1">
    <source>
        <dbReference type="EMBL" id="QDV56523.1"/>
    </source>
</evidence>
<evidence type="ECO:0000313" key="2">
    <source>
        <dbReference type="Proteomes" id="UP000316770"/>
    </source>
</evidence>
<keyword evidence="2" id="KW-1185">Reference proteome</keyword>
<sequence length="265" mass="30463">MRPRTVVYRPRKIYTTADVTIATTHFNPVGFRRARETYYEWLPTLGNLASQMVCYEAVLDGDAPEIDGSVRVYGTRAKHFMWQKESLLQIALDRCRTRLFCWMDHDIYYHYDRWLADGVALLSPAVHAVQLFDQFIRYDRNGVDTSFGGTVSGGYCPGGVWVGEVDWLRSIGGFPHHKIIGSGDDELYARMKGYCSHLPKPAHHIWHGDRGNRKYVERHKMLADLGFDDQRDVRVGASGLTEWCTDKPELHAGVRDYFEGRREDG</sequence>
<dbReference type="RefSeq" id="WP_145285065.1">
    <property type="nucleotide sequence ID" value="NZ_CP036318.1"/>
</dbReference>
<organism evidence="1 2">
    <name type="scientific">Rosistilla oblonga</name>
    <dbReference type="NCBI Taxonomy" id="2527990"/>
    <lineage>
        <taxon>Bacteria</taxon>
        <taxon>Pseudomonadati</taxon>
        <taxon>Planctomycetota</taxon>
        <taxon>Planctomycetia</taxon>
        <taxon>Pirellulales</taxon>
        <taxon>Pirellulaceae</taxon>
        <taxon>Rosistilla</taxon>
    </lineage>
</organism>
<protein>
    <submittedName>
        <fullName evidence="1">Uncharacterized protein</fullName>
    </submittedName>
</protein>
<accession>A0A518ITV9</accession>
<dbReference type="AlphaFoldDB" id="A0A518ITV9"/>
<reference evidence="1 2" key="1">
    <citation type="submission" date="2019-02" db="EMBL/GenBank/DDBJ databases">
        <title>Deep-cultivation of Planctomycetes and their phenomic and genomic characterization uncovers novel biology.</title>
        <authorList>
            <person name="Wiegand S."/>
            <person name="Jogler M."/>
            <person name="Boedeker C."/>
            <person name="Pinto D."/>
            <person name="Vollmers J."/>
            <person name="Rivas-Marin E."/>
            <person name="Kohn T."/>
            <person name="Peeters S.H."/>
            <person name="Heuer A."/>
            <person name="Rast P."/>
            <person name="Oberbeckmann S."/>
            <person name="Bunk B."/>
            <person name="Jeske O."/>
            <person name="Meyerdierks A."/>
            <person name="Storesund J.E."/>
            <person name="Kallscheuer N."/>
            <person name="Luecker S."/>
            <person name="Lage O.M."/>
            <person name="Pohl T."/>
            <person name="Merkel B.J."/>
            <person name="Hornburger P."/>
            <person name="Mueller R.-W."/>
            <person name="Bruemmer F."/>
            <person name="Labrenz M."/>
            <person name="Spormann A.M."/>
            <person name="Op den Camp H."/>
            <person name="Overmann J."/>
            <person name="Amann R."/>
            <person name="Jetten M.S.M."/>
            <person name="Mascher T."/>
            <person name="Medema M.H."/>
            <person name="Devos D.P."/>
            <person name="Kaster A.-K."/>
            <person name="Ovreas L."/>
            <person name="Rohde M."/>
            <person name="Galperin M.Y."/>
            <person name="Jogler C."/>
        </authorList>
    </citation>
    <scope>NUCLEOTIDE SEQUENCE [LARGE SCALE GENOMIC DNA]</scope>
    <source>
        <strain evidence="1 2">Mal33</strain>
    </source>
</reference>